<feature type="domain" description="WSC" evidence="9">
    <location>
        <begin position="1528"/>
        <end position="1620"/>
    </location>
</feature>
<feature type="chain" id="PRO_5026353194" evidence="8">
    <location>
        <begin position="30"/>
        <end position="1972"/>
    </location>
</feature>
<evidence type="ECO:0000256" key="5">
    <source>
        <dbReference type="ARBA" id="ARBA00023136"/>
    </source>
</evidence>
<dbReference type="GO" id="GO:0005886">
    <property type="term" value="C:plasma membrane"/>
    <property type="evidence" value="ECO:0007669"/>
    <property type="project" value="TreeGrafter"/>
</dbReference>
<evidence type="ECO:0000256" key="6">
    <source>
        <dbReference type="ARBA" id="ARBA00023180"/>
    </source>
</evidence>
<feature type="region of interest" description="Disordered" evidence="7">
    <location>
        <begin position="1711"/>
        <end position="1769"/>
    </location>
</feature>
<evidence type="ECO:0000256" key="7">
    <source>
        <dbReference type="SAM" id="MobiDB-lite"/>
    </source>
</evidence>
<feature type="domain" description="WSC" evidence="9">
    <location>
        <begin position="1414"/>
        <end position="1503"/>
    </location>
</feature>
<feature type="region of interest" description="Disordered" evidence="7">
    <location>
        <begin position="1149"/>
        <end position="1168"/>
    </location>
</feature>
<dbReference type="PANTHER" id="PTHR24269:SF16">
    <property type="entry name" value="PROTEIN SLG1"/>
    <property type="match status" value="1"/>
</dbReference>
<evidence type="ECO:0000256" key="8">
    <source>
        <dbReference type="SAM" id="SignalP"/>
    </source>
</evidence>
<feature type="domain" description="WSC" evidence="9">
    <location>
        <begin position="1878"/>
        <end position="1968"/>
    </location>
</feature>
<dbReference type="OrthoDB" id="5985073at2759"/>
<comment type="subcellular location">
    <subcellularLocation>
        <location evidence="1">Membrane</location>
        <topology evidence="1">Single-pass membrane protein</topology>
    </subcellularLocation>
</comment>
<organism evidence="10 11">
    <name type="scientific">Trichodelitschia bisporula</name>
    <dbReference type="NCBI Taxonomy" id="703511"/>
    <lineage>
        <taxon>Eukaryota</taxon>
        <taxon>Fungi</taxon>
        <taxon>Dikarya</taxon>
        <taxon>Ascomycota</taxon>
        <taxon>Pezizomycotina</taxon>
        <taxon>Dothideomycetes</taxon>
        <taxon>Dothideomycetes incertae sedis</taxon>
        <taxon>Phaeotrichales</taxon>
        <taxon>Phaeotrichaceae</taxon>
        <taxon>Trichodelitschia</taxon>
    </lineage>
</organism>
<feature type="domain" description="WSC" evidence="9">
    <location>
        <begin position="1178"/>
        <end position="1270"/>
    </location>
</feature>
<accession>A0A6G1I291</accession>
<feature type="domain" description="WSC" evidence="9">
    <location>
        <begin position="1769"/>
        <end position="1861"/>
    </location>
</feature>
<keyword evidence="3 8" id="KW-0732">Signal</keyword>
<dbReference type="Proteomes" id="UP000799640">
    <property type="component" value="Unassembled WGS sequence"/>
</dbReference>
<feature type="domain" description="WSC" evidence="9">
    <location>
        <begin position="1056"/>
        <end position="1148"/>
    </location>
</feature>
<protein>
    <submittedName>
        <fullName evidence="10">WSC-domain-containing protein</fullName>
    </submittedName>
</protein>
<feature type="domain" description="WSC" evidence="9">
    <location>
        <begin position="1301"/>
        <end position="1389"/>
    </location>
</feature>
<proteinExistence type="predicted"/>
<keyword evidence="2" id="KW-0812">Transmembrane</keyword>
<keyword evidence="5" id="KW-0472">Membrane</keyword>
<dbReference type="Pfam" id="PF01822">
    <property type="entry name" value="WSC"/>
    <property type="match status" value="8"/>
</dbReference>
<dbReference type="InterPro" id="IPR011047">
    <property type="entry name" value="Quinoprotein_ADH-like_sf"/>
</dbReference>
<reference evidence="10" key="1">
    <citation type="journal article" date="2020" name="Stud. Mycol.">
        <title>101 Dothideomycetes genomes: a test case for predicting lifestyles and emergence of pathogens.</title>
        <authorList>
            <person name="Haridas S."/>
            <person name="Albert R."/>
            <person name="Binder M."/>
            <person name="Bloem J."/>
            <person name="Labutti K."/>
            <person name="Salamov A."/>
            <person name="Andreopoulos B."/>
            <person name="Baker S."/>
            <person name="Barry K."/>
            <person name="Bills G."/>
            <person name="Bluhm B."/>
            <person name="Cannon C."/>
            <person name="Castanera R."/>
            <person name="Culley D."/>
            <person name="Daum C."/>
            <person name="Ezra D."/>
            <person name="Gonzalez J."/>
            <person name="Henrissat B."/>
            <person name="Kuo A."/>
            <person name="Liang C."/>
            <person name="Lipzen A."/>
            <person name="Lutzoni F."/>
            <person name="Magnuson J."/>
            <person name="Mondo S."/>
            <person name="Nolan M."/>
            <person name="Ohm R."/>
            <person name="Pangilinan J."/>
            <person name="Park H.-J."/>
            <person name="Ramirez L."/>
            <person name="Alfaro M."/>
            <person name="Sun H."/>
            <person name="Tritt A."/>
            <person name="Yoshinaga Y."/>
            <person name="Zwiers L.-H."/>
            <person name="Turgeon B."/>
            <person name="Goodwin S."/>
            <person name="Spatafora J."/>
            <person name="Crous P."/>
            <person name="Grigoriev I."/>
        </authorList>
    </citation>
    <scope>NUCLEOTIDE SEQUENCE</scope>
    <source>
        <strain evidence="10">CBS 262.69</strain>
    </source>
</reference>
<sequence length="1972" mass="205625">MAFFHSFLDPSTWSVLSLILLSFFRPVISLGASTDTITWGGDNSRCGYQSNHNMDPSVVGSVNFGQIFNAQLPGNFNGIGPEQIFSQPLLFTGNDSVQYIYVATTQNNLYKLDAKTGAIIARRNLHVPFLTADLDGCVDINPTVGVTATGAIDSDTGIWYLTAKTYSSQFQGGGFSPTNPPGRLNGRYFFHGIDTQSPNLTDIFQPVPLDGVVFRNNPNRMMVGGNQHSRPGLVIVGNYVYTGYASHCVQYNFTGAIIGHDKRTGVVVEALATEGGPEPNTVKGGGVWMSGGGISYDGAGSLFFATGNGYASQLAGIPVPGRQPPSALEEAAVNAKINSDGTLSVIDFFMPWEKQQLDGADKDLGTTPLELLPTDVFACSNVKRMGVVTGKSGKTYVLNLDNLGGYQMGPNKLDAVVFTYQNENSVYAGAGVMPLGGGYIYINVIKYRTRVFKFSCDDSGNPQFTVVAYTPEFNANILGTGHGTTTSLNGQPGTGLYWVSDVEGLNLRIYDAIPQNGNNLALIRSFNAPGITKFTRPVFGNGRVYLGTTTGALYGFGCPVNLPLNCSSPYQFGNAALNSTSNPITITCVALVPLTILGNSLAGNPNFVVSNLPPAESSFNAGQTFRFQASFSPKTVGPLSSDVIINTTSQTAGYSTTTPITLQGNGISAAPLLAVNPNTISFNVIVGEATGGLNQTAIISNLGNSLLRLQNISYSTVSETGPFITPNVTSAGVQVGPFTFINVPQSISANSATTILVNYNPTSTGNNAVFVSINSNGGSAVLDVVAVAGTFPAALIEFQDYRDPGNWVRLDNSTSGFTFGNVTENRTKQLQLRVTNIGSPNAVALSITVSKPPYGVPGIVGAVNNVDLAEGTILAAGQRQTATLFCSVPKSQVNVPGYSGSANWTINTADPSLGKQILVFNCNAVSEQVGPTFSNGTAQYAYVGCFRDNNPSRQLATHIYTDASGNSNDKCISACAAAGWILAGTQYQSECWCGNAIPTRQDFERDCNYPCSGNSSQICGGNGYFNDHARLSIFADTTRYQNTTSAPLSIPATVNGYSYVGCFAEQNGKAMNQKFTSNSTSMTLELCASYCSSYNFFSVEYAQECYCGSSINSAVATLSPDLNCGMTCKGNNSEYCGAGNYSQVYTRNGTSSSGPGNSSSTASASIPSSTGNGISLSGYTYMGCYNETHDRRALNAKIGGGNSNSLESCAAYCLGYSYFGVEHSTECYCANTIYSNSIKQTTDVGCSMLCAGKTNETCGGPDFLSVYFTNSTGVSPSGTATGPNTTSTATSGPVTVQSAGKFNYVGCYSEIQGRALTGSGVANASMTVELCAAFCSAFQCFSVEYSQECYCGNMLASNSLPADGCTMTCAGNNNEFCGGANRMNLYQRNDTNPTTPTNTSASTAGPTVVPTASGFTSLGCYNDVPGRALTSRSFANDSATVEACASFCGGYVYFGVEYSRECYCGTMLDPGSGPVSSGCNMACAGDTSELCGGPGTMNMYTLSARANTTSATVPSASREPVIPPSVGAYVFVGCYTDNVGGRALPNVVASDGMSVETCADEARFTAPQLFGVEYGRECWFGDVLGGSNTLAVRTDCNTLCVGNSSEYCGAGNRLQVYNLTTIGNASTTAGGSSGVASLSLTVLTSSSGISNSSTSASATVSSASFNSSSAASVSGLVSASATANSSMTSLSSSLSVSSTFNSSATARSSVSASQTGSSASNTTFSTSLSSVTSSTRPSSTSSSSSSSFSSSSRTTSVRPTPTATPSVASYTHQGCYNETTSGRALSSLSTTNSSMTPQLCATYCNAYAWFGLEYSSECYCGTGPRPGSALVPTQSDCRMPCAGDPSLLCGGPNRLNMYFSSQPGKKSGNPSVPAVSGEWRYYGCVDDHARILPDVRSADNMTVEGCLAIGRQAGARYVGLEYGAECWYGSALRAAVTNATDSACATVCKGDSNQLCGGEFAMGLYLRNDTRV</sequence>
<keyword evidence="11" id="KW-1185">Reference proteome</keyword>
<gene>
    <name evidence="10" type="ORF">EJ06DRAFT_473309</name>
</gene>
<dbReference type="SMART" id="SM00321">
    <property type="entry name" value="WSC"/>
    <property type="match status" value="8"/>
</dbReference>
<evidence type="ECO:0000256" key="4">
    <source>
        <dbReference type="ARBA" id="ARBA00022989"/>
    </source>
</evidence>
<name>A0A6G1I291_9PEZI</name>
<dbReference type="InterPro" id="IPR002889">
    <property type="entry name" value="WSC_carb-bd"/>
</dbReference>
<evidence type="ECO:0000256" key="2">
    <source>
        <dbReference type="ARBA" id="ARBA00022692"/>
    </source>
</evidence>
<evidence type="ECO:0000256" key="3">
    <source>
        <dbReference type="ARBA" id="ARBA00022729"/>
    </source>
</evidence>
<keyword evidence="4" id="KW-1133">Transmembrane helix</keyword>
<dbReference type="PROSITE" id="PS51212">
    <property type="entry name" value="WSC"/>
    <property type="match status" value="8"/>
</dbReference>
<dbReference type="InterPro" id="IPR051836">
    <property type="entry name" value="Kremen_rcpt"/>
</dbReference>
<evidence type="ECO:0000259" key="9">
    <source>
        <dbReference type="PROSITE" id="PS51212"/>
    </source>
</evidence>
<keyword evidence="6" id="KW-0325">Glycoprotein</keyword>
<evidence type="ECO:0000256" key="1">
    <source>
        <dbReference type="ARBA" id="ARBA00004167"/>
    </source>
</evidence>
<feature type="domain" description="WSC" evidence="9">
    <location>
        <begin position="939"/>
        <end position="1031"/>
    </location>
</feature>
<dbReference type="EMBL" id="ML996691">
    <property type="protein sequence ID" value="KAF2402400.1"/>
    <property type="molecule type" value="Genomic_DNA"/>
</dbReference>
<dbReference type="PANTHER" id="PTHR24269">
    <property type="entry name" value="KREMEN PROTEIN"/>
    <property type="match status" value="1"/>
</dbReference>
<dbReference type="SUPFAM" id="SSF50998">
    <property type="entry name" value="Quinoprotein alcohol dehydrogenase-like"/>
    <property type="match status" value="1"/>
</dbReference>
<evidence type="ECO:0000313" key="10">
    <source>
        <dbReference type="EMBL" id="KAF2402400.1"/>
    </source>
</evidence>
<evidence type="ECO:0000313" key="11">
    <source>
        <dbReference type="Proteomes" id="UP000799640"/>
    </source>
</evidence>
<feature type="signal peptide" evidence="8">
    <location>
        <begin position="1"/>
        <end position="29"/>
    </location>
</feature>